<dbReference type="RefSeq" id="WP_066746799.1">
    <property type="nucleotide sequence ID" value="NZ_CP016757.1"/>
</dbReference>
<comment type="similarity">
    <text evidence="1">Belongs to the LysR transcriptional regulatory family.</text>
</comment>
<dbReference type="SUPFAM" id="SSF46785">
    <property type="entry name" value="Winged helix' DNA-binding domain"/>
    <property type="match status" value="1"/>
</dbReference>
<keyword evidence="7" id="KW-1185">Reference proteome</keyword>
<sequence length="296" mass="33190">MDTRKYEVIIKAAECGNLTKAGESFGYTQSGVSHMIKGVEEEFGFRIFMRGRDGVSLTTEGERVLPFLREIAKWNESLGQTVSAINGLICGTLRIGSFTSIAIHWLPKIIRRFQQDYPNINIDITEGGISALEEALEEGSVDLTFMSVQPGRSFDRLILKKDPFLAILPKGHPLEREKSFPLEAFNGVDFILVTRGFDYDTNRLLKKYAITPNIKFTSHDDHTVFSMVENGLGVSILPELVMQSYKERSVTLPLEPEVYRDIALCLPSFAEASPASRRFIEYVKKMVAPDGSIRGI</sequence>
<dbReference type="InterPro" id="IPR050950">
    <property type="entry name" value="HTH-type_LysR_regulators"/>
</dbReference>
<dbReference type="CDD" id="cd05466">
    <property type="entry name" value="PBP2_LTTR_substrate"/>
    <property type="match status" value="1"/>
</dbReference>
<evidence type="ECO:0000256" key="2">
    <source>
        <dbReference type="ARBA" id="ARBA00023015"/>
    </source>
</evidence>
<dbReference type="Gene3D" id="1.10.10.10">
    <property type="entry name" value="Winged helix-like DNA-binding domain superfamily/Winged helix DNA-binding domain"/>
    <property type="match status" value="1"/>
</dbReference>
<reference evidence="6" key="1">
    <citation type="submission" date="2016-08" db="EMBL/GenBank/DDBJ databases">
        <title>Complete genome of Cloacibacillus porcorum.</title>
        <authorList>
            <person name="Looft T."/>
            <person name="Bayles D.O."/>
            <person name="Alt D.P."/>
        </authorList>
    </citation>
    <scope>NUCLEOTIDE SEQUENCE [LARGE SCALE GENOMIC DNA]</scope>
    <source>
        <strain evidence="6">CL-84</strain>
    </source>
</reference>
<protein>
    <recommendedName>
        <fullName evidence="5">HTH lysR-type domain-containing protein</fullName>
    </recommendedName>
</protein>
<name>A0A1B2I758_9BACT</name>
<dbReference type="InterPro" id="IPR036388">
    <property type="entry name" value="WH-like_DNA-bd_sf"/>
</dbReference>
<evidence type="ECO:0000256" key="3">
    <source>
        <dbReference type="ARBA" id="ARBA00023125"/>
    </source>
</evidence>
<evidence type="ECO:0000313" key="7">
    <source>
        <dbReference type="Proteomes" id="UP000093044"/>
    </source>
</evidence>
<dbReference type="SUPFAM" id="SSF53850">
    <property type="entry name" value="Periplasmic binding protein-like II"/>
    <property type="match status" value="1"/>
</dbReference>
<evidence type="ECO:0000259" key="5">
    <source>
        <dbReference type="PROSITE" id="PS50931"/>
    </source>
</evidence>
<dbReference type="GeneID" id="83059420"/>
<dbReference type="PROSITE" id="PS50931">
    <property type="entry name" value="HTH_LYSR"/>
    <property type="match status" value="1"/>
</dbReference>
<proteinExistence type="inferred from homology"/>
<dbReference type="InterPro" id="IPR000847">
    <property type="entry name" value="LysR_HTH_N"/>
</dbReference>
<dbReference type="InterPro" id="IPR036390">
    <property type="entry name" value="WH_DNA-bd_sf"/>
</dbReference>
<dbReference type="PANTHER" id="PTHR30419">
    <property type="entry name" value="HTH-TYPE TRANSCRIPTIONAL REGULATOR YBHD"/>
    <property type="match status" value="1"/>
</dbReference>
<feature type="domain" description="HTH lysR-type" evidence="5">
    <location>
        <begin position="1"/>
        <end position="58"/>
    </location>
</feature>
<dbReference type="STRING" id="1197717.BED41_12375"/>
<dbReference type="Pfam" id="PF03466">
    <property type="entry name" value="LysR_substrate"/>
    <property type="match status" value="1"/>
</dbReference>
<dbReference type="Proteomes" id="UP000093044">
    <property type="component" value="Chromosome"/>
</dbReference>
<dbReference type="GO" id="GO:0005829">
    <property type="term" value="C:cytosol"/>
    <property type="evidence" value="ECO:0007669"/>
    <property type="project" value="TreeGrafter"/>
</dbReference>
<dbReference type="InterPro" id="IPR005119">
    <property type="entry name" value="LysR_subst-bd"/>
</dbReference>
<keyword evidence="2" id="KW-0805">Transcription regulation</keyword>
<evidence type="ECO:0000256" key="1">
    <source>
        <dbReference type="ARBA" id="ARBA00009437"/>
    </source>
</evidence>
<accession>A0A1B2I758</accession>
<evidence type="ECO:0000256" key="4">
    <source>
        <dbReference type="ARBA" id="ARBA00023163"/>
    </source>
</evidence>
<dbReference type="EMBL" id="CP016757">
    <property type="protein sequence ID" value="ANZ45809.1"/>
    <property type="molecule type" value="Genomic_DNA"/>
</dbReference>
<keyword evidence="3" id="KW-0238">DNA-binding</keyword>
<dbReference type="KEGG" id="cpor:BED41_12375"/>
<keyword evidence="4" id="KW-0804">Transcription</keyword>
<dbReference type="GO" id="GO:0003677">
    <property type="term" value="F:DNA binding"/>
    <property type="evidence" value="ECO:0007669"/>
    <property type="project" value="UniProtKB-KW"/>
</dbReference>
<evidence type="ECO:0000313" key="6">
    <source>
        <dbReference type="EMBL" id="ANZ45809.1"/>
    </source>
</evidence>
<dbReference type="PANTHER" id="PTHR30419:SF24">
    <property type="entry name" value="HTH-TYPE TRANSCRIPTIONAL REGULATOR CZCR"/>
    <property type="match status" value="1"/>
</dbReference>
<organism evidence="6 7">
    <name type="scientific">Cloacibacillus porcorum</name>
    <dbReference type="NCBI Taxonomy" id="1197717"/>
    <lineage>
        <taxon>Bacteria</taxon>
        <taxon>Thermotogati</taxon>
        <taxon>Synergistota</taxon>
        <taxon>Synergistia</taxon>
        <taxon>Synergistales</taxon>
        <taxon>Synergistaceae</taxon>
        <taxon>Cloacibacillus</taxon>
    </lineage>
</organism>
<dbReference type="Pfam" id="PF00126">
    <property type="entry name" value="HTH_1"/>
    <property type="match status" value="1"/>
</dbReference>
<dbReference type="AlphaFoldDB" id="A0A1B2I758"/>
<dbReference type="Gene3D" id="3.40.190.290">
    <property type="match status" value="1"/>
</dbReference>
<gene>
    <name evidence="6" type="ORF">BED41_12375</name>
</gene>
<dbReference type="GO" id="GO:0003700">
    <property type="term" value="F:DNA-binding transcription factor activity"/>
    <property type="evidence" value="ECO:0007669"/>
    <property type="project" value="InterPro"/>
</dbReference>